<dbReference type="RefSeq" id="WP_135288710.1">
    <property type="nucleotide sequence ID" value="NZ_QUZU01000007.1"/>
</dbReference>
<dbReference type="Gene3D" id="3.40.50.150">
    <property type="entry name" value="Vaccinia Virus protein VP39"/>
    <property type="match status" value="1"/>
</dbReference>
<comment type="caution">
    <text evidence="7">The sequence shown here is derived from an EMBL/GenBank/DDBJ whole genome shotgun (WGS) entry which is preliminary data.</text>
</comment>
<dbReference type="OrthoDB" id="9800643at2"/>
<protein>
    <recommendedName>
        <fullName evidence="1">peptide chain release factor N(5)-glutamine methyltransferase</fullName>
        <ecNumber evidence="1">2.1.1.297</ecNumber>
    </recommendedName>
</protein>
<sequence length="286" mass="31475">MTLGKYELEAIAIARASLKAAGVWDPDGDLSSLVDRFIARADKQRALDEFKLAVSERCNRIPLGYILGTVEFDELPLVIGSGVFIPRPHSTVIHKWLDGIELAKGTHVLDLCAGSGAIGLAIARRRPDLKVTCVEFEEVAVNYLKRNIARLLTKNVHIKALQADIRDSEAFVRFGHQVGLIVANPPYVPRQTQLQPEWGDHHPTTAVYSGADGLDLTRQITALAITLLTPDGWLVIEHGEDQAHAIRALFERHQLTDVRTVIDRQASDTTGISVMTVGRLSNNVQT</sequence>
<dbReference type="InterPro" id="IPR002052">
    <property type="entry name" value="DNA_methylase_N6_adenine_CS"/>
</dbReference>
<dbReference type="CDD" id="cd02440">
    <property type="entry name" value="AdoMet_MTases"/>
    <property type="match status" value="1"/>
</dbReference>
<dbReference type="GO" id="GO:0032259">
    <property type="term" value="P:methylation"/>
    <property type="evidence" value="ECO:0007669"/>
    <property type="project" value="UniProtKB-KW"/>
</dbReference>
<dbReference type="PROSITE" id="PS00092">
    <property type="entry name" value="N6_MTASE"/>
    <property type="match status" value="1"/>
</dbReference>
<dbReference type="SUPFAM" id="SSF53335">
    <property type="entry name" value="S-adenosyl-L-methionine-dependent methyltransferases"/>
    <property type="match status" value="1"/>
</dbReference>
<feature type="domain" description="Methyltransferase small" evidence="6">
    <location>
        <begin position="103"/>
        <end position="189"/>
    </location>
</feature>
<organism evidence="7 8">
    <name type="scientific">Pseudomonas kairouanensis</name>
    <dbReference type="NCBI Taxonomy" id="2293832"/>
    <lineage>
        <taxon>Bacteria</taxon>
        <taxon>Pseudomonadati</taxon>
        <taxon>Pseudomonadota</taxon>
        <taxon>Gammaproteobacteria</taxon>
        <taxon>Pseudomonadales</taxon>
        <taxon>Pseudomonadaceae</taxon>
        <taxon>Pseudomonas</taxon>
    </lineage>
</organism>
<keyword evidence="3 7" id="KW-0808">Transferase</keyword>
<proteinExistence type="predicted"/>
<dbReference type="AlphaFoldDB" id="A0A4Z0AVV4"/>
<gene>
    <name evidence="7" type="ORF">DYL59_08155</name>
</gene>
<dbReference type="EC" id="2.1.1.297" evidence="1"/>
<dbReference type="InterPro" id="IPR004556">
    <property type="entry name" value="HemK-like"/>
</dbReference>
<evidence type="ECO:0000256" key="1">
    <source>
        <dbReference type="ARBA" id="ARBA00012771"/>
    </source>
</evidence>
<evidence type="ECO:0000313" key="8">
    <source>
        <dbReference type="Proteomes" id="UP000297391"/>
    </source>
</evidence>
<dbReference type="InterPro" id="IPR029063">
    <property type="entry name" value="SAM-dependent_MTases_sf"/>
</dbReference>
<dbReference type="Pfam" id="PF05175">
    <property type="entry name" value="MTS"/>
    <property type="match status" value="1"/>
</dbReference>
<comment type="catalytic activity">
    <reaction evidence="5">
        <text>L-glutaminyl-[peptide chain release factor] + S-adenosyl-L-methionine = N(5)-methyl-L-glutaminyl-[peptide chain release factor] + S-adenosyl-L-homocysteine + H(+)</text>
        <dbReference type="Rhea" id="RHEA:42896"/>
        <dbReference type="Rhea" id="RHEA-COMP:10271"/>
        <dbReference type="Rhea" id="RHEA-COMP:10272"/>
        <dbReference type="ChEBI" id="CHEBI:15378"/>
        <dbReference type="ChEBI" id="CHEBI:30011"/>
        <dbReference type="ChEBI" id="CHEBI:57856"/>
        <dbReference type="ChEBI" id="CHEBI:59789"/>
        <dbReference type="ChEBI" id="CHEBI:61891"/>
        <dbReference type="EC" id="2.1.1.297"/>
    </reaction>
</comment>
<evidence type="ECO:0000256" key="3">
    <source>
        <dbReference type="ARBA" id="ARBA00022679"/>
    </source>
</evidence>
<accession>A0A4Z0AVV4</accession>
<keyword evidence="8" id="KW-1185">Reference proteome</keyword>
<evidence type="ECO:0000313" key="7">
    <source>
        <dbReference type="EMBL" id="TFY90503.1"/>
    </source>
</evidence>
<dbReference type="GO" id="GO:0003676">
    <property type="term" value="F:nucleic acid binding"/>
    <property type="evidence" value="ECO:0007669"/>
    <property type="project" value="InterPro"/>
</dbReference>
<dbReference type="PANTHER" id="PTHR18895:SF74">
    <property type="entry name" value="MTRF1L RELEASE FACTOR GLUTAMINE METHYLTRANSFERASE"/>
    <property type="match status" value="1"/>
</dbReference>
<name>A0A4Z0AVV4_9PSED</name>
<dbReference type="Proteomes" id="UP000297391">
    <property type="component" value="Unassembled WGS sequence"/>
</dbReference>
<reference evidence="7 8" key="1">
    <citation type="journal article" date="2019" name="Syst. Appl. Microbiol.">
        <title>New species of pathogenic Pseudomonas isolated from citrus in Tunisia: Proposal of Pseudomonas kairouanensis sp. nov. and Pseudomonas nabeulensis sp. nov.</title>
        <authorList>
            <person name="Oueslati M."/>
            <person name="Mulet M."/>
            <person name="Gomila M."/>
            <person name="Berge O."/>
            <person name="Hajlaoui M.R."/>
            <person name="Lalucat J."/>
            <person name="Sadfi-Zouaoui N."/>
            <person name="Garcia-Valdes E."/>
        </authorList>
    </citation>
    <scope>NUCLEOTIDE SEQUENCE [LARGE SCALE GENOMIC DNA]</scope>
    <source>
        <strain evidence="7 8">KC12</strain>
    </source>
</reference>
<dbReference type="InterPro" id="IPR007848">
    <property type="entry name" value="Small_mtfrase_dom"/>
</dbReference>
<keyword evidence="4" id="KW-0949">S-adenosyl-L-methionine</keyword>
<dbReference type="NCBIfam" id="TIGR00536">
    <property type="entry name" value="hemK_fam"/>
    <property type="match status" value="1"/>
</dbReference>
<keyword evidence="2 7" id="KW-0489">Methyltransferase</keyword>
<evidence type="ECO:0000256" key="2">
    <source>
        <dbReference type="ARBA" id="ARBA00022603"/>
    </source>
</evidence>
<dbReference type="InterPro" id="IPR050320">
    <property type="entry name" value="N5-glutamine_MTase"/>
</dbReference>
<evidence type="ECO:0000259" key="6">
    <source>
        <dbReference type="Pfam" id="PF05175"/>
    </source>
</evidence>
<evidence type="ECO:0000256" key="4">
    <source>
        <dbReference type="ARBA" id="ARBA00022691"/>
    </source>
</evidence>
<evidence type="ECO:0000256" key="5">
    <source>
        <dbReference type="ARBA" id="ARBA00048391"/>
    </source>
</evidence>
<dbReference type="GO" id="GO:0102559">
    <property type="term" value="F:peptide chain release factor N(5)-glutamine methyltransferase activity"/>
    <property type="evidence" value="ECO:0007669"/>
    <property type="project" value="UniProtKB-EC"/>
</dbReference>
<dbReference type="PANTHER" id="PTHR18895">
    <property type="entry name" value="HEMK METHYLTRANSFERASE"/>
    <property type="match status" value="1"/>
</dbReference>
<dbReference type="EMBL" id="QUZU01000007">
    <property type="protein sequence ID" value="TFY90503.1"/>
    <property type="molecule type" value="Genomic_DNA"/>
</dbReference>